<dbReference type="PANTHER" id="PTHR43619">
    <property type="entry name" value="S-ADENOSYL-L-METHIONINE-DEPENDENT METHYLTRANSFERASE YKTD-RELATED"/>
    <property type="match status" value="1"/>
</dbReference>
<keyword evidence="5 6" id="KW-0949">S-adenosyl-L-methionine</keyword>
<dbReference type="Gene3D" id="3.40.50.150">
    <property type="entry name" value="Vaccinia Virus protein VP39"/>
    <property type="match status" value="1"/>
</dbReference>
<accession>A0ABP7G258</accession>
<evidence type="ECO:0000256" key="6">
    <source>
        <dbReference type="RuleBase" id="RU362030"/>
    </source>
</evidence>
<dbReference type="InterPro" id="IPR011610">
    <property type="entry name" value="SAM_mthyl_Trfase_ML2640-like"/>
</dbReference>
<dbReference type="GO" id="GO:0008168">
    <property type="term" value="F:methyltransferase activity"/>
    <property type="evidence" value="ECO:0007669"/>
    <property type="project" value="UniProtKB-KW"/>
</dbReference>
<evidence type="ECO:0000256" key="2">
    <source>
        <dbReference type="ARBA" id="ARBA00008138"/>
    </source>
</evidence>
<keyword evidence="8" id="KW-1185">Reference proteome</keyword>
<keyword evidence="3 6" id="KW-0489">Methyltransferase</keyword>
<dbReference type="Pfam" id="PF04072">
    <property type="entry name" value="LCM"/>
    <property type="match status" value="1"/>
</dbReference>
<keyword evidence="4" id="KW-0808">Transferase</keyword>
<evidence type="ECO:0000313" key="7">
    <source>
        <dbReference type="EMBL" id="GAA3753537.1"/>
    </source>
</evidence>
<dbReference type="NCBIfam" id="TIGR00027">
    <property type="entry name" value="mthyl_TIGR00027"/>
    <property type="match status" value="1"/>
</dbReference>
<proteinExistence type="inferred from homology"/>
<dbReference type="RefSeq" id="WP_344973279.1">
    <property type="nucleotide sequence ID" value="NZ_BAABDD010000018.1"/>
</dbReference>
<dbReference type="EMBL" id="BAABDD010000018">
    <property type="protein sequence ID" value="GAA3753537.1"/>
    <property type="molecule type" value="Genomic_DNA"/>
</dbReference>
<dbReference type="PANTHER" id="PTHR43619:SF2">
    <property type="entry name" value="S-ADENOSYL-L-METHIONINE-DEPENDENT METHYLTRANSFERASES SUPERFAMILY PROTEIN"/>
    <property type="match status" value="1"/>
</dbReference>
<dbReference type="SUPFAM" id="SSF53335">
    <property type="entry name" value="S-adenosyl-L-methionine-dependent methyltransferases"/>
    <property type="match status" value="1"/>
</dbReference>
<reference evidence="8" key="1">
    <citation type="journal article" date="2019" name="Int. J. Syst. Evol. Microbiol.">
        <title>The Global Catalogue of Microorganisms (GCM) 10K type strain sequencing project: providing services to taxonomists for standard genome sequencing and annotation.</title>
        <authorList>
            <consortium name="The Broad Institute Genomics Platform"/>
            <consortium name="The Broad Institute Genome Sequencing Center for Infectious Disease"/>
            <person name="Wu L."/>
            <person name="Ma J."/>
        </authorList>
    </citation>
    <scope>NUCLEOTIDE SEQUENCE [LARGE SCALE GENOMIC DNA]</scope>
    <source>
        <strain evidence="8">JCM 17137</strain>
    </source>
</reference>
<evidence type="ECO:0000256" key="1">
    <source>
        <dbReference type="ARBA" id="ARBA00003907"/>
    </source>
</evidence>
<dbReference type="EC" id="2.1.1.-" evidence="6"/>
<evidence type="ECO:0000313" key="8">
    <source>
        <dbReference type="Proteomes" id="UP001500908"/>
    </source>
</evidence>
<dbReference type="GO" id="GO:0032259">
    <property type="term" value="P:methylation"/>
    <property type="evidence" value="ECO:0007669"/>
    <property type="project" value="UniProtKB-KW"/>
</dbReference>
<organism evidence="7 8">
    <name type="scientific">Salinactinospora qingdaonensis</name>
    <dbReference type="NCBI Taxonomy" id="702744"/>
    <lineage>
        <taxon>Bacteria</taxon>
        <taxon>Bacillati</taxon>
        <taxon>Actinomycetota</taxon>
        <taxon>Actinomycetes</taxon>
        <taxon>Streptosporangiales</taxon>
        <taxon>Nocardiopsidaceae</taxon>
        <taxon>Salinactinospora</taxon>
    </lineage>
</organism>
<sequence length="287" mass="31176">MTTNADVPEGLNGVGATALGVAALRAQESRRPDRLFDDPYAQHFLDAVDPATSPWAVAETPGDVDFLRLTAEQVALRTRFLDQALLHAAQDGCDQVVLLACGVDTRAFRLPWPTGVRVFEVDFADVLAFRDTVLTQHGATSTCQRVEVAADLREDWPRTLIEAGLDPTRPTAWLAEGILYALPPEATDLLLERVTAASAPGSVLALDHVEDSELLRTTRAEISAELLDLWQGGPAEALDTWLARYGWRPSVHDATEVAAHYQRPTPAAFAPERADTGHAWLATAELP</sequence>
<dbReference type="Proteomes" id="UP001500908">
    <property type="component" value="Unassembled WGS sequence"/>
</dbReference>
<protein>
    <recommendedName>
        <fullName evidence="6">S-adenosyl-L-methionine-dependent methyltransferase</fullName>
        <ecNumber evidence="6">2.1.1.-</ecNumber>
    </recommendedName>
</protein>
<evidence type="ECO:0000256" key="4">
    <source>
        <dbReference type="ARBA" id="ARBA00022679"/>
    </source>
</evidence>
<dbReference type="InterPro" id="IPR007213">
    <property type="entry name" value="Ppm1/Ppm2/Tcmp"/>
</dbReference>
<comment type="similarity">
    <text evidence="2 6">Belongs to the UPF0677 family.</text>
</comment>
<evidence type="ECO:0000256" key="5">
    <source>
        <dbReference type="ARBA" id="ARBA00022691"/>
    </source>
</evidence>
<comment type="caution">
    <text evidence="7">The sequence shown here is derived from an EMBL/GenBank/DDBJ whole genome shotgun (WGS) entry which is preliminary data.</text>
</comment>
<name>A0ABP7G258_9ACTN</name>
<gene>
    <name evidence="7" type="ORF">GCM10022402_35370</name>
</gene>
<comment type="function">
    <text evidence="1 6">Exhibits S-adenosyl-L-methionine-dependent methyltransferase activity.</text>
</comment>
<evidence type="ECO:0000256" key="3">
    <source>
        <dbReference type="ARBA" id="ARBA00022603"/>
    </source>
</evidence>
<dbReference type="InterPro" id="IPR029063">
    <property type="entry name" value="SAM-dependent_MTases_sf"/>
</dbReference>